<accession>A0ABY5Z0D0</accession>
<proteinExistence type="predicted"/>
<feature type="region of interest" description="Disordered" evidence="1">
    <location>
        <begin position="1"/>
        <end position="29"/>
    </location>
</feature>
<feature type="compositionally biased region" description="Basic and acidic residues" evidence="1">
    <location>
        <begin position="1"/>
        <end position="13"/>
    </location>
</feature>
<name>A0ABY5Z0D0_9ACTN</name>
<evidence type="ECO:0000313" key="3">
    <source>
        <dbReference type="EMBL" id="UWZ33944.1"/>
    </source>
</evidence>
<reference evidence="3" key="1">
    <citation type="submission" date="2021-04" db="EMBL/GenBank/DDBJ databases">
        <title>Biosynthetic gene clusters of Dactylosporangioum roseum.</title>
        <authorList>
            <person name="Hartkoorn R.C."/>
            <person name="Beaudoing E."/>
            <person name="Hot D."/>
            <person name="Moureu S."/>
        </authorList>
    </citation>
    <scope>NUCLEOTIDE SEQUENCE</scope>
    <source>
        <strain evidence="3">NRRL B-16295</strain>
    </source>
</reference>
<keyword evidence="4" id="KW-1185">Reference proteome</keyword>
<gene>
    <name evidence="3" type="ORF">Drose_22030</name>
</gene>
<protein>
    <submittedName>
        <fullName evidence="3">Uncharacterized protein</fullName>
    </submittedName>
</protein>
<dbReference type="EMBL" id="CP073721">
    <property type="protein sequence ID" value="UWZ33944.1"/>
    <property type="molecule type" value="Genomic_DNA"/>
</dbReference>
<feature type="transmembrane region" description="Helical" evidence="2">
    <location>
        <begin position="82"/>
        <end position="108"/>
    </location>
</feature>
<dbReference type="Proteomes" id="UP001058271">
    <property type="component" value="Chromosome"/>
</dbReference>
<dbReference type="RefSeq" id="WP_260723228.1">
    <property type="nucleotide sequence ID" value="NZ_BAAABS010000017.1"/>
</dbReference>
<keyword evidence="2" id="KW-0472">Membrane</keyword>
<keyword evidence="2" id="KW-1133">Transmembrane helix</keyword>
<sequence>MGQGLYEHDHRLTDSAGAGRPAPWVGSRNTSGELVATARRRRFAYLDRSTDRRPDAGPRLDIRAREVSGAAPRRAVERGSGVALAVGIALTTVGGLILAAVCVLGLLARL</sequence>
<evidence type="ECO:0000256" key="1">
    <source>
        <dbReference type="SAM" id="MobiDB-lite"/>
    </source>
</evidence>
<organism evidence="3 4">
    <name type="scientific">Dactylosporangium roseum</name>
    <dbReference type="NCBI Taxonomy" id="47989"/>
    <lineage>
        <taxon>Bacteria</taxon>
        <taxon>Bacillati</taxon>
        <taxon>Actinomycetota</taxon>
        <taxon>Actinomycetes</taxon>
        <taxon>Micromonosporales</taxon>
        <taxon>Micromonosporaceae</taxon>
        <taxon>Dactylosporangium</taxon>
    </lineage>
</organism>
<keyword evidence="2" id="KW-0812">Transmembrane</keyword>
<evidence type="ECO:0000256" key="2">
    <source>
        <dbReference type="SAM" id="Phobius"/>
    </source>
</evidence>
<evidence type="ECO:0000313" key="4">
    <source>
        <dbReference type="Proteomes" id="UP001058271"/>
    </source>
</evidence>